<dbReference type="GO" id="GO:0016787">
    <property type="term" value="F:hydrolase activity"/>
    <property type="evidence" value="ECO:0007669"/>
    <property type="project" value="UniProtKB-KW"/>
</dbReference>
<sequence length="219" mass="25858">MHRTQSFILKSLQFKTRASFSELNIYNITSDRFNFHLKRLVTNKFISKDDLKYSLTSKGKEFINRAEKQAKIGVAIHCIRTKNGKKEYLIHRRGKEPFKNWYGSISGKVLFGENPIKTSERVLKKETGLDGDFTLKGIAHYIRLDKEKTSLEDEYFWVYKVDNIKGGFRKKTKYGENIWLNKQQIKKLKNIFASFDEMKEFNNSNTLVYVDRIKTVINY</sequence>
<dbReference type="SUPFAM" id="SSF46785">
    <property type="entry name" value="Winged helix' DNA-binding domain"/>
    <property type="match status" value="1"/>
</dbReference>
<accession>A0A0G0CLC6</accession>
<keyword evidence="1" id="KW-0378">Hydrolase</keyword>
<protein>
    <submittedName>
        <fullName evidence="1">NUDIX hydrolase</fullName>
    </submittedName>
</protein>
<dbReference type="Proteomes" id="UP000034778">
    <property type="component" value="Unassembled WGS sequence"/>
</dbReference>
<organism evidence="1 2">
    <name type="scientific">Candidatus Woesebacteria bacterium GW2011_GWB1_33_22</name>
    <dbReference type="NCBI Taxonomy" id="1618566"/>
    <lineage>
        <taxon>Bacteria</taxon>
        <taxon>Candidatus Woeseibacteriota</taxon>
    </lineage>
</organism>
<dbReference type="Gene3D" id="3.90.79.10">
    <property type="entry name" value="Nucleoside Triphosphate Pyrophosphohydrolase"/>
    <property type="match status" value="1"/>
</dbReference>
<dbReference type="SUPFAM" id="SSF55811">
    <property type="entry name" value="Nudix"/>
    <property type="match status" value="1"/>
</dbReference>
<gene>
    <name evidence="1" type="ORF">UR35_C0011G0038</name>
</gene>
<dbReference type="InterPro" id="IPR015797">
    <property type="entry name" value="NUDIX_hydrolase-like_dom_sf"/>
</dbReference>
<name>A0A0G0CLC6_9BACT</name>
<dbReference type="STRING" id="1618566.UR35_C0011G0038"/>
<dbReference type="EMBL" id="LBOW01000011">
    <property type="protein sequence ID" value="KKP44152.1"/>
    <property type="molecule type" value="Genomic_DNA"/>
</dbReference>
<dbReference type="AlphaFoldDB" id="A0A0G0CLC6"/>
<dbReference type="InterPro" id="IPR036388">
    <property type="entry name" value="WH-like_DNA-bd_sf"/>
</dbReference>
<dbReference type="Gene3D" id="1.10.10.10">
    <property type="entry name" value="Winged helix-like DNA-binding domain superfamily/Winged helix DNA-binding domain"/>
    <property type="match status" value="1"/>
</dbReference>
<reference evidence="1 2" key="1">
    <citation type="journal article" date="2015" name="Nature">
        <title>rRNA introns, odd ribosomes, and small enigmatic genomes across a large radiation of phyla.</title>
        <authorList>
            <person name="Brown C.T."/>
            <person name="Hug L.A."/>
            <person name="Thomas B.C."/>
            <person name="Sharon I."/>
            <person name="Castelle C.J."/>
            <person name="Singh A."/>
            <person name="Wilkins M.J."/>
            <person name="Williams K.H."/>
            <person name="Banfield J.F."/>
        </authorList>
    </citation>
    <scope>NUCLEOTIDE SEQUENCE [LARGE SCALE GENOMIC DNA]</scope>
</reference>
<evidence type="ECO:0000313" key="1">
    <source>
        <dbReference type="EMBL" id="KKP44152.1"/>
    </source>
</evidence>
<dbReference type="InterPro" id="IPR036390">
    <property type="entry name" value="WH_DNA-bd_sf"/>
</dbReference>
<comment type="caution">
    <text evidence="1">The sequence shown here is derived from an EMBL/GenBank/DDBJ whole genome shotgun (WGS) entry which is preliminary data.</text>
</comment>
<proteinExistence type="predicted"/>
<evidence type="ECO:0000313" key="2">
    <source>
        <dbReference type="Proteomes" id="UP000034778"/>
    </source>
</evidence>